<dbReference type="STRING" id="47427.A0A2H3D402"/>
<dbReference type="Proteomes" id="UP000217790">
    <property type="component" value="Unassembled WGS sequence"/>
</dbReference>
<dbReference type="OrthoDB" id="3015014at2759"/>
<evidence type="ECO:0000313" key="1">
    <source>
        <dbReference type="EMBL" id="PBK88830.1"/>
    </source>
</evidence>
<evidence type="ECO:0008006" key="3">
    <source>
        <dbReference type="Google" id="ProtNLM"/>
    </source>
</evidence>
<dbReference type="AlphaFoldDB" id="A0A2H3D402"/>
<evidence type="ECO:0000313" key="2">
    <source>
        <dbReference type="Proteomes" id="UP000217790"/>
    </source>
</evidence>
<dbReference type="InParanoid" id="A0A2H3D402"/>
<protein>
    <recommendedName>
        <fullName evidence="3">F-box domain-containing protein</fullName>
    </recommendedName>
</protein>
<dbReference type="EMBL" id="KZ293671">
    <property type="protein sequence ID" value="PBK88830.1"/>
    <property type="molecule type" value="Genomic_DNA"/>
</dbReference>
<accession>A0A2H3D402</accession>
<gene>
    <name evidence="1" type="ORF">ARMGADRAFT_1084384</name>
</gene>
<proteinExistence type="predicted"/>
<name>A0A2H3D402_ARMGA</name>
<sequence>MDSAEFVPGHVWNEHIAPHRTPIPRVPVGGINHLSSECLMRVFHFAAAAGFEDHLRRDSRDRIRNAHHPIPVVLSHVCPVWHALSISSASLWTNVIIDDHHTLYIESKTDGHHLFPIVDLFISLLQPQPLNVAILLSGTSKQSSTISRLQANTLGVILSQNSERLKSLTMRGMSWDLQYAVMEKLAGVPMPLLQAFTCDHGSRRNATPLVYYLPDGRDGQFLPLLTSSDHLLSLCPLLQDVCLASTPVVWNQFHASNLTTLVLAFLPDVFNVHDYRPSYQAIHTVLRASHRTLGSLTLVGILTSQQPISEAEYRLSNPFPMFKLEDLHIGYEDPAEVQHLLIGIAFPALKRLDLISLDSETGGQESGSSIVMMFSALIKALPLKQLISLKLHNVLLPACITEFPSVREGGKIDDGYVDKLDLVDQYEVNLLSKGDEGYDDNGAGSDETESYDLFFDVAVSYGVHFDVSTCVELTLQFFEGLENLRLLDVSEPDSVTLDFLHR</sequence>
<keyword evidence="2" id="KW-1185">Reference proteome</keyword>
<organism evidence="1 2">
    <name type="scientific">Armillaria gallica</name>
    <name type="common">Bulbous honey fungus</name>
    <name type="synonym">Armillaria bulbosa</name>
    <dbReference type="NCBI Taxonomy" id="47427"/>
    <lineage>
        <taxon>Eukaryota</taxon>
        <taxon>Fungi</taxon>
        <taxon>Dikarya</taxon>
        <taxon>Basidiomycota</taxon>
        <taxon>Agaricomycotina</taxon>
        <taxon>Agaricomycetes</taxon>
        <taxon>Agaricomycetidae</taxon>
        <taxon>Agaricales</taxon>
        <taxon>Marasmiineae</taxon>
        <taxon>Physalacriaceae</taxon>
        <taxon>Armillaria</taxon>
    </lineage>
</organism>
<reference evidence="2" key="1">
    <citation type="journal article" date="2017" name="Nat. Ecol. Evol.">
        <title>Genome expansion and lineage-specific genetic innovations in the forest pathogenic fungi Armillaria.</title>
        <authorList>
            <person name="Sipos G."/>
            <person name="Prasanna A.N."/>
            <person name="Walter M.C."/>
            <person name="O'Connor E."/>
            <person name="Balint B."/>
            <person name="Krizsan K."/>
            <person name="Kiss B."/>
            <person name="Hess J."/>
            <person name="Varga T."/>
            <person name="Slot J."/>
            <person name="Riley R."/>
            <person name="Boka B."/>
            <person name="Rigling D."/>
            <person name="Barry K."/>
            <person name="Lee J."/>
            <person name="Mihaltcheva S."/>
            <person name="LaButti K."/>
            <person name="Lipzen A."/>
            <person name="Waldron R."/>
            <person name="Moloney N.M."/>
            <person name="Sperisen C."/>
            <person name="Kredics L."/>
            <person name="Vagvoelgyi C."/>
            <person name="Patrignani A."/>
            <person name="Fitzpatrick D."/>
            <person name="Nagy I."/>
            <person name="Doyle S."/>
            <person name="Anderson J.B."/>
            <person name="Grigoriev I.V."/>
            <person name="Gueldener U."/>
            <person name="Muensterkoetter M."/>
            <person name="Nagy L.G."/>
        </authorList>
    </citation>
    <scope>NUCLEOTIDE SEQUENCE [LARGE SCALE GENOMIC DNA]</scope>
    <source>
        <strain evidence="2">Ar21-2</strain>
    </source>
</reference>
<dbReference type="OMA" id="ISHTLEY"/>